<feature type="domain" description="UvrD-like helicase ATP-binding" evidence="13">
    <location>
        <begin position="5"/>
        <end position="286"/>
    </location>
</feature>
<evidence type="ECO:0000313" key="15">
    <source>
        <dbReference type="EMBL" id="MDA3730235.1"/>
    </source>
</evidence>
<evidence type="ECO:0000256" key="8">
    <source>
        <dbReference type="ARBA" id="ARBA00034617"/>
    </source>
</evidence>
<evidence type="ECO:0000256" key="6">
    <source>
        <dbReference type="ARBA" id="ARBA00023125"/>
    </source>
</evidence>
<evidence type="ECO:0000256" key="2">
    <source>
        <dbReference type="ARBA" id="ARBA00022741"/>
    </source>
</evidence>
<evidence type="ECO:0000259" key="13">
    <source>
        <dbReference type="PROSITE" id="PS51198"/>
    </source>
</evidence>
<dbReference type="InterPro" id="IPR005751">
    <property type="entry name" value="ATP-dep_DNA_helicase_PcrA"/>
</dbReference>
<dbReference type="Pfam" id="PF00580">
    <property type="entry name" value="UvrD-helicase"/>
    <property type="match status" value="1"/>
</dbReference>
<dbReference type="Proteomes" id="UP001169242">
    <property type="component" value="Unassembled WGS sequence"/>
</dbReference>
<dbReference type="GO" id="GO:0000725">
    <property type="term" value="P:recombinational repair"/>
    <property type="evidence" value="ECO:0007669"/>
    <property type="project" value="TreeGrafter"/>
</dbReference>
<dbReference type="InterPro" id="IPR000212">
    <property type="entry name" value="DNA_helicase_UvrD/REP"/>
</dbReference>
<evidence type="ECO:0000256" key="7">
    <source>
        <dbReference type="ARBA" id="ARBA00023235"/>
    </source>
</evidence>
<evidence type="ECO:0000256" key="1">
    <source>
        <dbReference type="ARBA" id="ARBA00009922"/>
    </source>
</evidence>
<dbReference type="InterPro" id="IPR014016">
    <property type="entry name" value="UvrD-like_ATP-bd"/>
</dbReference>
<comment type="caution">
    <text evidence="15">The sequence shown here is derived from an EMBL/GenBank/DDBJ whole genome shotgun (WGS) entry which is preliminary data.</text>
</comment>
<evidence type="ECO:0000256" key="3">
    <source>
        <dbReference type="ARBA" id="ARBA00022801"/>
    </source>
</evidence>
<dbReference type="PANTHER" id="PTHR11070">
    <property type="entry name" value="UVRD / RECB / PCRA DNA HELICASE FAMILY MEMBER"/>
    <property type="match status" value="1"/>
</dbReference>
<evidence type="ECO:0000259" key="14">
    <source>
        <dbReference type="PROSITE" id="PS51217"/>
    </source>
</evidence>
<dbReference type="AlphaFoldDB" id="A0AA42IZ66"/>
<dbReference type="FunFam" id="1.10.486.10:FF:000003">
    <property type="entry name" value="ATP-dependent DNA helicase"/>
    <property type="match status" value="1"/>
</dbReference>
<dbReference type="InterPro" id="IPR013986">
    <property type="entry name" value="DExx_box_DNA_helicase_dom_sf"/>
</dbReference>
<dbReference type="InterPro" id="IPR027417">
    <property type="entry name" value="P-loop_NTPase"/>
</dbReference>
<reference evidence="15" key="1">
    <citation type="journal article" date="2023" name="Int. J. Syst. Evol. Microbiol.">
        <title>&lt;i&gt;Holtiella tumoricola&lt;/i&gt; gen. nov. sp. nov., isolated from a human clinical sample.</title>
        <authorList>
            <person name="Allen-Vercoe E."/>
            <person name="Daigneault M.C."/>
            <person name="Vancuren S.J."/>
            <person name="Cochrane K."/>
            <person name="O'Neal L.L."/>
            <person name="Sankaranarayanan K."/>
            <person name="Lawson P.A."/>
        </authorList>
    </citation>
    <scope>NUCLEOTIDE SEQUENCE</scope>
    <source>
        <strain evidence="15">CC70A</strain>
    </source>
</reference>
<dbReference type="PANTHER" id="PTHR11070:SF2">
    <property type="entry name" value="ATP-DEPENDENT DNA HELICASE SRS2"/>
    <property type="match status" value="1"/>
</dbReference>
<dbReference type="CDD" id="cd17932">
    <property type="entry name" value="DEXQc_UvrD"/>
    <property type="match status" value="1"/>
</dbReference>
<keyword evidence="4 10" id="KW-0347">Helicase</keyword>
<dbReference type="SUPFAM" id="SSF52540">
    <property type="entry name" value="P-loop containing nucleoside triphosphate hydrolases"/>
    <property type="match status" value="1"/>
</dbReference>
<dbReference type="GO" id="GO:0009314">
    <property type="term" value="P:response to radiation"/>
    <property type="evidence" value="ECO:0007669"/>
    <property type="project" value="UniProtKB-ARBA"/>
</dbReference>
<gene>
    <name evidence="15" type="primary">pcrA</name>
    <name evidence="15" type="ORF">PBV87_01780</name>
</gene>
<dbReference type="Pfam" id="PF13361">
    <property type="entry name" value="UvrD_C"/>
    <property type="match status" value="1"/>
</dbReference>
<protein>
    <recommendedName>
        <fullName evidence="11">ATP-dependent DNA helicase</fullName>
        <ecNumber evidence="11">5.6.2.4</ecNumber>
    </recommendedName>
</protein>
<evidence type="ECO:0000256" key="9">
    <source>
        <dbReference type="ARBA" id="ARBA00048988"/>
    </source>
</evidence>
<proteinExistence type="inferred from homology"/>
<dbReference type="GO" id="GO:0033202">
    <property type="term" value="C:DNA helicase complex"/>
    <property type="evidence" value="ECO:0007669"/>
    <property type="project" value="TreeGrafter"/>
</dbReference>
<feature type="domain" description="UvrD-like helicase C-terminal" evidence="14">
    <location>
        <begin position="287"/>
        <end position="562"/>
    </location>
</feature>
<dbReference type="GO" id="GO:0016787">
    <property type="term" value="F:hydrolase activity"/>
    <property type="evidence" value="ECO:0007669"/>
    <property type="project" value="UniProtKB-UniRule"/>
</dbReference>
<dbReference type="GO" id="GO:0003677">
    <property type="term" value="F:DNA binding"/>
    <property type="evidence" value="ECO:0007669"/>
    <property type="project" value="UniProtKB-KW"/>
</dbReference>
<dbReference type="InterPro" id="IPR014017">
    <property type="entry name" value="DNA_helicase_UvrD-like_C"/>
</dbReference>
<feature type="region of interest" description="Disordered" evidence="12">
    <location>
        <begin position="690"/>
        <end position="710"/>
    </location>
</feature>
<keyword evidence="5 10" id="KW-0067">ATP-binding</keyword>
<dbReference type="PROSITE" id="PS51198">
    <property type="entry name" value="UVRD_HELICASE_ATP_BIND"/>
    <property type="match status" value="1"/>
</dbReference>
<dbReference type="GO" id="GO:0043138">
    <property type="term" value="F:3'-5' DNA helicase activity"/>
    <property type="evidence" value="ECO:0007669"/>
    <property type="project" value="UniProtKB-EC"/>
</dbReference>
<evidence type="ECO:0000313" key="16">
    <source>
        <dbReference type="Proteomes" id="UP001169242"/>
    </source>
</evidence>
<dbReference type="Gene3D" id="3.40.50.300">
    <property type="entry name" value="P-loop containing nucleotide triphosphate hydrolases"/>
    <property type="match status" value="2"/>
</dbReference>
<name>A0AA42IZ66_9FIRM</name>
<keyword evidence="7" id="KW-0413">Isomerase</keyword>
<dbReference type="RefSeq" id="WP_271010924.1">
    <property type="nucleotide sequence ID" value="NZ_JAQIFT010000010.1"/>
</dbReference>
<comment type="catalytic activity">
    <reaction evidence="8">
        <text>Couples ATP hydrolysis with the unwinding of duplex DNA by translocating in the 3'-5' direction.</text>
        <dbReference type="EC" id="5.6.2.4"/>
    </reaction>
</comment>
<keyword evidence="3 10" id="KW-0378">Hydrolase</keyword>
<feature type="compositionally biased region" description="Polar residues" evidence="12">
    <location>
        <begin position="653"/>
        <end position="668"/>
    </location>
</feature>
<sequence>MDFTAGLNDKQKEAVLHTEGPLLVLAGAGSGKTRVLTHRIAHLIKNKDVSPWSILAITFTNKAAAEMRERIGALIGEEMVKDMWISTFHAMCVRILRRNSERLGYGRYFTIYDTSDQKALLKDIMKQLNINEKNHPISGVLGEISNQKNQFITADEYAKTAGEDYRNKVIAQIYAHYQKKLRENDAMDFDDLMLNTCILFRDHKDVLEFYQNKFRYILVDEYQDTNGVQYQLVQMLAKKYKNLCVVGDDDQSIYGWRGADIRNILDFERDFDNASVIRLEQNYRSTQNILDAANKVVAHNHGRKVKNLWTENDKGEPITILQMDNEYREADAVSEIIVRGIDQGEYEFKDYAILYRTNAQSRVMEEKMIKNGIPYRLLGGTRFYERKEVKDMLAYLRTVANTKDDVSMKRIINVPKRGIGASSLETITRYANVQGMDFYEATKLVKEMSILGNGPALKVLGFVALIEELREVAEDGNIPHLLETIIEKTSYRDYLRQTDGEDYQDRIANIEELVSKAAAYMEVAEEPSLAGFLEDVALVADVDNYDQHSNSIVLMTLHSAKGLEFPVVFMPGMEEGLFPSYMSLTEGEDKVEEERRLCYVGITRAREKLYMLYAQQRTLFGRTQGCTNSRFIKELPRELTNLSALDRKPAQKPQYTQTMASPATKQSVNTGVAARGSAADYFAGKLNTQSASGTTTRLATPTSTNGQMKLNTAYTNPLSPFSRNAIGGNQPSNYKPTVGGVGKKIENLPTVSDSYTIGEKVKHKMFGTGTIKDVDHTEDDVFVTIAFDKGQEKKLSARFAKLQKL</sequence>
<comment type="catalytic activity">
    <reaction evidence="9 11">
        <text>ATP + H2O = ADP + phosphate + H(+)</text>
        <dbReference type="Rhea" id="RHEA:13065"/>
        <dbReference type="ChEBI" id="CHEBI:15377"/>
        <dbReference type="ChEBI" id="CHEBI:15378"/>
        <dbReference type="ChEBI" id="CHEBI:30616"/>
        <dbReference type="ChEBI" id="CHEBI:43474"/>
        <dbReference type="ChEBI" id="CHEBI:456216"/>
        <dbReference type="EC" id="5.6.2.4"/>
    </reaction>
</comment>
<dbReference type="FunFam" id="1.10.10.160:FF:000001">
    <property type="entry name" value="ATP-dependent DNA helicase"/>
    <property type="match status" value="1"/>
</dbReference>
<evidence type="ECO:0000256" key="12">
    <source>
        <dbReference type="SAM" id="MobiDB-lite"/>
    </source>
</evidence>
<keyword evidence="16" id="KW-1185">Reference proteome</keyword>
<evidence type="ECO:0000256" key="11">
    <source>
        <dbReference type="RuleBase" id="RU364053"/>
    </source>
</evidence>
<feature type="region of interest" description="Disordered" evidence="12">
    <location>
        <begin position="649"/>
        <end position="668"/>
    </location>
</feature>
<dbReference type="GO" id="GO:0005829">
    <property type="term" value="C:cytosol"/>
    <property type="evidence" value="ECO:0007669"/>
    <property type="project" value="TreeGrafter"/>
</dbReference>
<organism evidence="15 16">
    <name type="scientific">Holtiella tumoricola</name>
    <dbReference type="NCBI Taxonomy" id="3018743"/>
    <lineage>
        <taxon>Bacteria</taxon>
        <taxon>Bacillati</taxon>
        <taxon>Bacillota</taxon>
        <taxon>Clostridia</taxon>
        <taxon>Lachnospirales</taxon>
        <taxon>Cellulosilyticaceae</taxon>
        <taxon>Holtiella</taxon>
    </lineage>
</organism>
<keyword evidence="6 11" id="KW-0238">DNA-binding</keyword>
<dbReference type="GO" id="GO:0006260">
    <property type="term" value="P:DNA replication"/>
    <property type="evidence" value="ECO:0007669"/>
    <property type="project" value="InterPro"/>
</dbReference>
<comment type="similarity">
    <text evidence="1 11">Belongs to the helicase family. UvrD subfamily.</text>
</comment>
<evidence type="ECO:0000256" key="10">
    <source>
        <dbReference type="PROSITE-ProRule" id="PRU00560"/>
    </source>
</evidence>
<dbReference type="Gene3D" id="1.10.486.10">
    <property type="entry name" value="PCRA, domain 4"/>
    <property type="match status" value="1"/>
</dbReference>
<dbReference type="Pfam" id="PF21196">
    <property type="entry name" value="PcrA_UvrD_tudor"/>
    <property type="match status" value="1"/>
</dbReference>
<keyword evidence="2 10" id="KW-0547">Nucleotide-binding</keyword>
<dbReference type="CDD" id="cd18807">
    <property type="entry name" value="SF1_C_UvrD"/>
    <property type="match status" value="1"/>
</dbReference>
<dbReference type="NCBIfam" id="TIGR01073">
    <property type="entry name" value="pcrA"/>
    <property type="match status" value="1"/>
</dbReference>
<evidence type="ECO:0000256" key="4">
    <source>
        <dbReference type="ARBA" id="ARBA00022806"/>
    </source>
</evidence>
<feature type="binding site" evidence="10">
    <location>
        <begin position="26"/>
        <end position="33"/>
    </location>
    <ligand>
        <name>ATP</name>
        <dbReference type="ChEBI" id="CHEBI:30616"/>
    </ligand>
</feature>
<dbReference type="EMBL" id="JAQIFT010000010">
    <property type="protein sequence ID" value="MDA3730235.1"/>
    <property type="molecule type" value="Genomic_DNA"/>
</dbReference>
<accession>A0AA42IZ66</accession>
<dbReference type="GO" id="GO:0005524">
    <property type="term" value="F:ATP binding"/>
    <property type="evidence" value="ECO:0007669"/>
    <property type="project" value="UniProtKB-UniRule"/>
</dbReference>
<evidence type="ECO:0000256" key="5">
    <source>
        <dbReference type="ARBA" id="ARBA00022840"/>
    </source>
</evidence>
<dbReference type="EC" id="5.6.2.4" evidence="11"/>
<dbReference type="Gene3D" id="1.10.10.160">
    <property type="match status" value="1"/>
</dbReference>
<dbReference type="PROSITE" id="PS51217">
    <property type="entry name" value="UVRD_HELICASE_CTER"/>
    <property type="match status" value="1"/>
</dbReference>